<dbReference type="InterPro" id="IPR011042">
    <property type="entry name" value="6-blade_b-propeller_TolB-like"/>
</dbReference>
<sequence length="521" mass="56769">MSNWKIAMILVIAVTSPIFAQDPVWVRIYDGPAGGFDRAYALAIDNSGNVCVTGTSEGLGLDHDFATIKYDSLGNEVWIARWNGPGPDNLGDRAYDIGIDGSGNVYVVGETGDGGIDQRIALVKYDRDGNELWSKIYDATEGVGEALAVDGIGNVYITGEIYDPSTTYYDLITMKYDTDGNLIWATRSGTEFYDCGHDIVVDRSGNVYVTGQAGGAPSSDNDYITIKYDSLGNEVWVRFYDGPIQGHDLAMAIALDESGNVYVTGGSPGPGTGCDYATIKYDNNGQELWIARYNSSGNGLDDAKAIVVDDLGNVYVTGYGGATVKYDADGNQLYTSEIDDGWFLAMTIDSSGYIYITGSIGADFATVKYDSTLKENWTATYNGPANSTDRAFDIAVDAAGYVYITGIADWSGWSANYTTIKYSQEIGIKEETVGAPKHEKLIVLQNPVREEIDLLIRSKGHRVTIKLFDTTGRIISKLWEGYLPYGQNRLSLKAPVKSGIYFLILEDGEERTAEKIIFLPR</sequence>
<reference evidence="3 4" key="1">
    <citation type="submission" date="2018-06" db="EMBL/GenBank/DDBJ databases">
        <title>Extensive metabolic versatility and redundancy in microbially diverse, dynamic hydrothermal sediments.</title>
        <authorList>
            <person name="Dombrowski N."/>
            <person name="Teske A."/>
            <person name="Baker B.J."/>
        </authorList>
    </citation>
    <scope>NUCLEOTIDE SEQUENCE [LARGE SCALE GENOMIC DNA]</scope>
    <source>
        <strain evidence="3">B36_G15</strain>
    </source>
</reference>
<dbReference type="AlphaFoldDB" id="A0A660SH40"/>
<dbReference type="SUPFAM" id="SSF101898">
    <property type="entry name" value="NHL repeat"/>
    <property type="match status" value="1"/>
</dbReference>
<evidence type="ECO:0000256" key="1">
    <source>
        <dbReference type="SAM" id="SignalP"/>
    </source>
</evidence>
<evidence type="ECO:0000259" key="2">
    <source>
        <dbReference type="Pfam" id="PF13360"/>
    </source>
</evidence>
<dbReference type="SUPFAM" id="SSF63829">
    <property type="entry name" value="Calcium-dependent phosphotriesterase"/>
    <property type="match status" value="1"/>
</dbReference>
<feature type="signal peptide" evidence="1">
    <location>
        <begin position="1"/>
        <end position="20"/>
    </location>
</feature>
<protein>
    <recommendedName>
        <fullName evidence="2">Pyrrolo-quinoline quinone repeat domain-containing protein</fullName>
    </recommendedName>
</protein>
<accession>A0A660SH40</accession>
<dbReference type="Gene3D" id="2.120.10.30">
    <property type="entry name" value="TolB, C-terminal domain"/>
    <property type="match status" value="2"/>
</dbReference>
<dbReference type="PANTHER" id="PTHR35580">
    <property type="entry name" value="CELL SURFACE GLYCOPROTEIN (S-LAYER PROTEIN)-LIKE PROTEIN"/>
    <property type="match status" value="1"/>
</dbReference>
<gene>
    <name evidence="3" type="ORF">DRP53_06755</name>
</gene>
<dbReference type="InterPro" id="IPR052918">
    <property type="entry name" value="Motility_Chemotaxis_Reg"/>
</dbReference>
<organism evidence="3 4">
    <name type="scientific">candidate division WOR-3 bacterium</name>
    <dbReference type="NCBI Taxonomy" id="2052148"/>
    <lineage>
        <taxon>Bacteria</taxon>
        <taxon>Bacteria division WOR-3</taxon>
    </lineage>
</organism>
<dbReference type="NCBIfam" id="TIGR04183">
    <property type="entry name" value="Por_Secre_tail"/>
    <property type="match status" value="1"/>
</dbReference>
<evidence type="ECO:0000313" key="3">
    <source>
        <dbReference type="EMBL" id="RKX69892.1"/>
    </source>
</evidence>
<feature type="domain" description="Pyrrolo-quinoline quinone repeat" evidence="2">
    <location>
        <begin position="123"/>
        <end position="337"/>
    </location>
</feature>
<dbReference type="InterPro" id="IPR026444">
    <property type="entry name" value="Secre_tail"/>
</dbReference>
<dbReference type="Pfam" id="PF13360">
    <property type="entry name" value="PQQ_2"/>
    <property type="match status" value="1"/>
</dbReference>
<dbReference type="EMBL" id="QNBE01000061">
    <property type="protein sequence ID" value="RKX69892.1"/>
    <property type="molecule type" value="Genomic_DNA"/>
</dbReference>
<proteinExistence type="predicted"/>
<feature type="chain" id="PRO_5024890330" description="Pyrrolo-quinoline quinone repeat domain-containing protein" evidence="1">
    <location>
        <begin position="21"/>
        <end position="521"/>
    </location>
</feature>
<dbReference type="PANTHER" id="PTHR35580:SF1">
    <property type="entry name" value="PHYTASE-LIKE DOMAIN-CONTAINING PROTEIN"/>
    <property type="match status" value="1"/>
</dbReference>
<name>A0A660SH40_UNCW3</name>
<comment type="caution">
    <text evidence="3">The sequence shown here is derived from an EMBL/GenBank/DDBJ whole genome shotgun (WGS) entry which is preliminary data.</text>
</comment>
<evidence type="ECO:0000313" key="4">
    <source>
        <dbReference type="Proteomes" id="UP000268469"/>
    </source>
</evidence>
<dbReference type="Proteomes" id="UP000268469">
    <property type="component" value="Unassembled WGS sequence"/>
</dbReference>
<dbReference type="InterPro" id="IPR002372">
    <property type="entry name" value="PQQ_rpt_dom"/>
</dbReference>
<keyword evidence="1" id="KW-0732">Signal</keyword>